<sequence>MSLLRQRIITSAMRFFAEKGYGATSIQDIANDCAIAKGSLYKIFSSKEDLLIDVFEVRFERMRKQVELIRNDLQATPMQRLARETLLQLEFFAEFKSNMQDFQELQLQEDSKLGVYVASLRAKLMNYYAECLVLGFGKDVEPYKWDLISVFVGMMKQYTMFGYFLNSPIDPNRISSYIVDRMEDITAGILLKKPKPLLDASMVERFLKHSQEGIKTSTEKLKADLLQQFDMAIQELTIPLSIKSELLDAISILREQLQEKHPRTVLVRAMLDFLSKQQELASYVGQMERLLDTEKRS</sequence>
<comment type="caution">
    <text evidence="4">The sequence shown here is derived from an EMBL/GenBank/DDBJ whole genome shotgun (WGS) entry which is preliminary data.</text>
</comment>
<dbReference type="InterPro" id="IPR001647">
    <property type="entry name" value="HTH_TetR"/>
</dbReference>
<dbReference type="InterPro" id="IPR050624">
    <property type="entry name" value="HTH-type_Tx_Regulator"/>
</dbReference>
<dbReference type="EMBL" id="SOMN01000016">
    <property type="protein sequence ID" value="TFE25970.1"/>
    <property type="molecule type" value="Genomic_DNA"/>
</dbReference>
<evidence type="ECO:0000256" key="1">
    <source>
        <dbReference type="ARBA" id="ARBA00023125"/>
    </source>
</evidence>
<dbReference type="Pfam" id="PF00440">
    <property type="entry name" value="TetR_N"/>
    <property type="match status" value="1"/>
</dbReference>
<feature type="domain" description="HTH tetR-type" evidence="3">
    <location>
        <begin position="2"/>
        <end position="62"/>
    </location>
</feature>
<dbReference type="RefSeq" id="WP_135152514.1">
    <property type="nucleotide sequence ID" value="NZ_SOMN01000016.1"/>
</dbReference>
<accession>A0A4Y8LYQ8</accession>
<evidence type="ECO:0000313" key="4">
    <source>
        <dbReference type="EMBL" id="TFE25970.1"/>
    </source>
</evidence>
<name>A0A4Y8LYQ8_9BACL</name>
<dbReference type="AlphaFoldDB" id="A0A4Y8LYQ8"/>
<dbReference type="PROSITE" id="PS50977">
    <property type="entry name" value="HTH_TETR_2"/>
    <property type="match status" value="1"/>
</dbReference>
<dbReference type="GO" id="GO:0003677">
    <property type="term" value="F:DNA binding"/>
    <property type="evidence" value="ECO:0007669"/>
    <property type="project" value="UniProtKB-UniRule"/>
</dbReference>
<dbReference type="Gene3D" id="1.10.357.10">
    <property type="entry name" value="Tetracycline Repressor, domain 2"/>
    <property type="match status" value="1"/>
</dbReference>
<evidence type="ECO:0000256" key="2">
    <source>
        <dbReference type="PROSITE-ProRule" id="PRU00335"/>
    </source>
</evidence>
<dbReference type="InterPro" id="IPR009057">
    <property type="entry name" value="Homeodomain-like_sf"/>
</dbReference>
<evidence type="ECO:0000313" key="5">
    <source>
        <dbReference type="Proteomes" id="UP000297900"/>
    </source>
</evidence>
<dbReference type="PANTHER" id="PTHR43479:SF22">
    <property type="entry name" value="TRANSCRIPTIONAL REGULATOR, TETR FAMILY"/>
    <property type="match status" value="1"/>
</dbReference>
<dbReference type="SUPFAM" id="SSF46689">
    <property type="entry name" value="Homeodomain-like"/>
    <property type="match status" value="1"/>
</dbReference>
<protein>
    <submittedName>
        <fullName evidence="4">TetR/AcrR family transcriptional regulator</fullName>
    </submittedName>
</protein>
<organism evidence="4 5">
    <name type="scientific">Cohnella luojiensis</name>
    <dbReference type="NCBI Taxonomy" id="652876"/>
    <lineage>
        <taxon>Bacteria</taxon>
        <taxon>Bacillati</taxon>
        <taxon>Bacillota</taxon>
        <taxon>Bacilli</taxon>
        <taxon>Bacillales</taxon>
        <taxon>Paenibacillaceae</taxon>
        <taxon>Cohnella</taxon>
    </lineage>
</organism>
<evidence type="ECO:0000259" key="3">
    <source>
        <dbReference type="PROSITE" id="PS50977"/>
    </source>
</evidence>
<dbReference type="Proteomes" id="UP000297900">
    <property type="component" value="Unassembled WGS sequence"/>
</dbReference>
<proteinExistence type="predicted"/>
<reference evidence="4 5" key="1">
    <citation type="submission" date="2019-03" db="EMBL/GenBank/DDBJ databases">
        <title>Cohnella endophytica sp. nov., a novel endophytic bacterium isolated from bark of Sonneratia apetala.</title>
        <authorList>
            <person name="Tuo L."/>
        </authorList>
    </citation>
    <scope>NUCLEOTIDE SEQUENCE [LARGE SCALE GENOMIC DNA]</scope>
    <source>
        <strain evidence="4 5">CCTCC AB 208254</strain>
    </source>
</reference>
<keyword evidence="5" id="KW-1185">Reference proteome</keyword>
<gene>
    <name evidence="4" type="ORF">E2980_12460</name>
</gene>
<feature type="DNA-binding region" description="H-T-H motif" evidence="2">
    <location>
        <begin position="25"/>
        <end position="44"/>
    </location>
</feature>
<keyword evidence="1 2" id="KW-0238">DNA-binding</keyword>
<dbReference type="OrthoDB" id="9812993at2"/>
<dbReference type="PANTHER" id="PTHR43479">
    <property type="entry name" value="ACREF/ENVCD OPERON REPRESSOR-RELATED"/>
    <property type="match status" value="1"/>
</dbReference>
<dbReference type="PRINTS" id="PR00455">
    <property type="entry name" value="HTHTETR"/>
</dbReference>